<feature type="region of interest" description="Disordered" evidence="1">
    <location>
        <begin position="1"/>
        <end position="38"/>
    </location>
</feature>
<dbReference type="EMBL" id="JARJCM010000005">
    <property type="protein sequence ID" value="KAJ7045254.1"/>
    <property type="molecule type" value="Genomic_DNA"/>
</dbReference>
<proteinExistence type="predicted"/>
<protein>
    <submittedName>
        <fullName evidence="2">Uncharacterized protein</fullName>
    </submittedName>
</protein>
<organism evidence="2 3">
    <name type="scientific">Mycena alexandri</name>
    <dbReference type="NCBI Taxonomy" id="1745969"/>
    <lineage>
        <taxon>Eukaryota</taxon>
        <taxon>Fungi</taxon>
        <taxon>Dikarya</taxon>
        <taxon>Basidiomycota</taxon>
        <taxon>Agaricomycotina</taxon>
        <taxon>Agaricomycetes</taxon>
        <taxon>Agaricomycetidae</taxon>
        <taxon>Agaricales</taxon>
        <taxon>Marasmiineae</taxon>
        <taxon>Mycenaceae</taxon>
        <taxon>Mycena</taxon>
    </lineage>
</organism>
<reference evidence="2" key="1">
    <citation type="submission" date="2023-03" db="EMBL/GenBank/DDBJ databases">
        <title>Massive genome expansion in bonnet fungi (Mycena s.s.) driven by repeated elements and novel gene families across ecological guilds.</title>
        <authorList>
            <consortium name="Lawrence Berkeley National Laboratory"/>
            <person name="Harder C.B."/>
            <person name="Miyauchi S."/>
            <person name="Viragh M."/>
            <person name="Kuo A."/>
            <person name="Thoen E."/>
            <person name="Andreopoulos B."/>
            <person name="Lu D."/>
            <person name="Skrede I."/>
            <person name="Drula E."/>
            <person name="Henrissat B."/>
            <person name="Morin E."/>
            <person name="Kohler A."/>
            <person name="Barry K."/>
            <person name="LaButti K."/>
            <person name="Morin E."/>
            <person name="Salamov A."/>
            <person name="Lipzen A."/>
            <person name="Mereny Z."/>
            <person name="Hegedus B."/>
            <person name="Baldrian P."/>
            <person name="Stursova M."/>
            <person name="Weitz H."/>
            <person name="Taylor A."/>
            <person name="Grigoriev I.V."/>
            <person name="Nagy L.G."/>
            <person name="Martin F."/>
            <person name="Kauserud H."/>
        </authorList>
    </citation>
    <scope>NUCLEOTIDE SEQUENCE</scope>
    <source>
        <strain evidence="2">CBHHK200</strain>
    </source>
</reference>
<evidence type="ECO:0000313" key="3">
    <source>
        <dbReference type="Proteomes" id="UP001218188"/>
    </source>
</evidence>
<name>A0AAD6TFL2_9AGAR</name>
<keyword evidence="3" id="KW-1185">Reference proteome</keyword>
<dbReference type="AlphaFoldDB" id="A0AAD6TFL2"/>
<evidence type="ECO:0000313" key="2">
    <source>
        <dbReference type="EMBL" id="KAJ7045254.1"/>
    </source>
</evidence>
<sequence>MALGPDSALSSSRVKHAGRDAFLAKPEPDLKRRADVDHPSRVPIALRNRRLAVQIPPLLPGPPPPPPRRTSCLDMCPKLRVLRNETKQARLTSVLLAPDPFCVRRNSYLLRAQAPAVLYPPPHVEFNVNLRCQMSESCDDSSVLVEYKGWAAGSSYSPTPRCLRAHLSRIPWLRSHLSCISSRQLHPAAKLPLKEAMLPSE</sequence>
<feature type="compositionally biased region" description="Basic and acidic residues" evidence="1">
    <location>
        <begin position="26"/>
        <end position="38"/>
    </location>
</feature>
<gene>
    <name evidence="2" type="ORF">C8F04DRAFT_527918</name>
</gene>
<dbReference type="Proteomes" id="UP001218188">
    <property type="component" value="Unassembled WGS sequence"/>
</dbReference>
<evidence type="ECO:0000256" key="1">
    <source>
        <dbReference type="SAM" id="MobiDB-lite"/>
    </source>
</evidence>
<accession>A0AAD6TFL2</accession>
<comment type="caution">
    <text evidence="2">The sequence shown here is derived from an EMBL/GenBank/DDBJ whole genome shotgun (WGS) entry which is preliminary data.</text>
</comment>